<dbReference type="AlphaFoldDB" id="A0A4S8HVZ2"/>
<dbReference type="SUPFAM" id="SSF51905">
    <property type="entry name" value="FAD/NAD(P)-binding domain"/>
    <property type="match status" value="1"/>
</dbReference>
<dbReference type="InterPro" id="IPR036188">
    <property type="entry name" value="FAD/NAD-bd_sf"/>
</dbReference>
<dbReference type="NCBIfam" id="TIGR00275">
    <property type="entry name" value="aminoacetone oxidase family FAD-binding enzyme"/>
    <property type="match status" value="1"/>
</dbReference>
<dbReference type="EMBL" id="STFF01000002">
    <property type="protein sequence ID" value="THU39833.1"/>
    <property type="molecule type" value="Genomic_DNA"/>
</dbReference>
<dbReference type="Pfam" id="PF22780">
    <property type="entry name" value="HI0933_like_1st"/>
    <property type="match status" value="1"/>
</dbReference>
<dbReference type="InterPro" id="IPR004792">
    <property type="entry name" value="BaiN-like"/>
</dbReference>
<dbReference type="Gene3D" id="3.50.50.60">
    <property type="entry name" value="FAD/NAD(P)-binding domain"/>
    <property type="match status" value="1"/>
</dbReference>
<dbReference type="PANTHER" id="PTHR42887">
    <property type="entry name" value="OS12G0638800 PROTEIN"/>
    <property type="match status" value="1"/>
</dbReference>
<dbReference type="Gene3D" id="2.40.30.10">
    <property type="entry name" value="Translation factors"/>
    <property type="match status" value="1"/>
</dbReference>
<dbReference type="Pfam" id="PF03486">
    <property type="entry name" value="HI0933_like"/>
    <property type="match status" value="1"/>
</dbReference>
<feature type="domain" description="RsdA/BaiN/AoA(So)-like Rossmann fold-like" evidence="4">
    <location>
        <begin position="7"/>
        <end position="425"/>
    </location>
</feature>
<proteinExistence type="predicted"/>
<organism evidence="6 7">
    <name type="scientific">Niastella caeni</name>
    <dbReference type="NCBI Taxonomy" id="2569763"/>
    <lineage>
        <taxon>Bacteria</taxon>
        <taxon>Pseudomonadati</taxon>
        <taxon>Bacteroidota</taxon>
        <taxon>Chitinophagia</taxon>
        <taxon>Chitinophagales</taxon>
        <taxon>Chitinophagaceae</taxon>
        <taxon>Niastella</taxon>
    </lineage>
</organism>
<feature type="domain" description="RsdA/BaiN/AoA(So)-like insert" evidence="5">
    <location>
        <begin position="211"/>
        <end position="372"/>
    </location>
</feature>
<dbReference type="InterPro" id="IPR023166">
    <property type="entry name" value="BaiN-like_dom_sf"/>
</dbReference>
<dbReference type="Gene3D" id="1.10.8.260">
    <property type="entry name" value="HI0933 insert domain-like"/>
    <property type="match status" value="1"/>
</dbReference>
<name>A0A4S8HVZ2_9BACT</name>
<evidence type="ECO:0000313" key="7">
    <source>
        <dbReference type="Proteomes" id="UP000306918"/>
    </source>
</evidence>
<accession>A0A4S8HVZ2</accession>
<dbReference type="PANTHER" id="PTHR42887:SF2">
    <property type="entry name" value="OS12G0638800 PROTEIN"/>
    <property type="match status" value="1"/>
</dbReference>
<dbReference type="InterPro" id="IPR055178">
    <property type="entry name" value="RsdA/BaiN/AoA(So)-like_dom"/>
</dbReference>
<evidence type="ECO:0000256" key="3">
    <source>
        <dbReference type="ARBA" id="ARBA00022827"/>
    </source>
</evidence>
<dbReference type="Proteomes" id="UP000306918">
    <property type="component" value="Unassembled WGS sequence"/>
</dbReference>
<evidence type="ECO:0000313" key="6">
    <source>
        <dbReference type="EMBL" id="THU39833.1"/>
    </source>
</evidence>
<dbReference type="OrthoDB" id="9773233at2"/>
<reference evidence="6 7" key="1">
    <citation type="submission" date="2019-04" db="EMBL/GenBank/DDBJ databases">
        <title>Niastella caeni sp. nov., isolated from activated sludge.</title>
        <authorList>
            <person name="Sheng M."/>
        </authorList>
    </citation>
    <scope>NUCLEOTIDE SEQUENCE [LARGE SCALE GENOMIC DNA]</scope>
    <source>
        <strain evidence="6 7">HX-2-15</strain>
    </source>
</reference>
<dbReference type="RefSeq" id="WP_136576589.1">
    <property type="nucleotide sequence ID" value="NZ_STFF01000002.1"/>
</dbReference>
<comment type="cofactor">
    <cofactor evidence="1">
        <name>FAD</name>
        <dbReference type="ChEBI" id="CHEBI:57692"/>
    </cofactor>
</comment>
<dbReference type="InterPro" id="IPR057661">
    <property type="entry name" value="RsdA/BaiN/AoA(So)_Rossmann"/>
</dbReference>
<dbReference type="PRINTS" id="PR00368">
    <property type="entry name" value="FADPNR"/>
</dbReference>
<keyword evidence="7" id="KW-1185">Reference proteome</keyword>
<keyword evidence="2" id="KW-0285">Flavoprotein</keyword>
<sequence length="431" mass="47894">MAETKKRLVVIGGGAAGFFCAVNAARLHPSLEVIILEKTNKLLSKVKVSGGGRCNVTHSCFSITDMIRHYPRGTNFLKKAFHHFFTTDTIQWFTERGVPLKTEQDGRMFPATNSSQSIIDCLMREANRYGVEIRMMSDVKSLKSEVGDLKSEVGGVKLGEVRTNEHKQFTLELSDLRQLTADFVVIACGGYSKLSQFSWLQQLGHSVAEPVPSLFTFNMPGNAITQLMGVSVPEAHVKITGSSLSAKGPLLITHWGLSGPAVLRLSAWGARELATCNWQFGITVNWLPDYNEQTLRDKFQQLRFELAAQKIVTRNLFNLPQRLWQYLLQISGIHEEKRWADLPAKEQNKLIANCCAQEFKVQGKTTFKEEFVTAGGIQLSEVEVNTMQSKVIPCLYFAGEILDVDGITGGFNFQHAWTSGYIAAKAIAAIV</sequence>
<gene>
    <name evidence="6" type="ORF">FAM09_08015</name>
</gene>
<comment type="caution">
    <text evidence="6">The sequence shown here is derived from an EMBL/GenBank/DDBJ whole genome shotgun (WGS) entry which is preliminary data.</text>
</comment>
<evidence type="ECO:0000259" key="4">
    <source>
        <dbReference type="Pfam" id="PF03486"/>
    </source>
</evidence>
<protein>
    <submittedName>
        <fullName evidence="6">NAD(P)/FAD-dependent oxidoreductase</fullName>
    </submittedName>
</protein>
<evidence type="ECO:0000256" key="1">
    <source>
        <dbReference type="ARBA" id="ARBA00001974"/>
    </source>
</evidence>
<dbReference type="SUPFAM" id="SSF160996">
    <property type="entry name" value="HI0933 insert domain-like"/>
    <property type="match status" value="1"/>
</dbReference>
<keyword evidence="3" id="KW-0274">FAD</keyword>
<evidence type="ECO:0000259" key="5">
    <source>
        <dbReference type="Pfam" id="PF22780"/>
    </source>
</evidence>
<evidence type="ECO:0000256" key="2">
    <source>
        <dbReference type="ARBA" id="ARBA00022630"/>
    </source>
</evidence>